<dbReference type="EMBL" id="PIOC01000003">
    <property type="protein sequence ID" value="RDW21389.1"/>
    <property type="molecule type" value="Genomic_DNA"/>
</dbReference>
<dbReference type="InterPro" id="IPR020449">
    <property type="entry name" value="Tscrpt_reg_AraC-type_HTH"/>
</dbReference>
<evidence type="ECO:0000313" key="6">
    <source>
        <dbReference type="Proteomes" id="UP000257143"/>
    </source>
</evidence>
<evidence type="ECO:0000313" key="5">
    <source>
        <dbReference type="EMBL" id="RDW21389.1"/>
    </source>
</evidence>
<accession>A0A3D8Q1V4</accession>
<proteinExistence type="predicted"/>
<keyword evidence="1" id="KW-0805">Transcription regulation</keyword>
<dbReference type="GO" id="GO:0003700">
    <property type="term" value="F:DNA-binding transcription factor activity"/>
    <property type="evidence" value="ECO:0007669"/>
    <property type="project" value="InterPro"/>
</dbReference>
<dbReference type="InterPro" id="IPR018060">
    <property type="entry name" value="HTH_AraC"/>
</dbReference>
<dbReference type="PROSITE" id="PS01124">
    <property type="entry name" value="HTH_ARAC_FAMILY_2"/>
    <property type="match status" value="1"/>
</dbReference>
<evidence type="ECO:0000256" key="1">
    <source>
        <dbReference type="ARBA" id="ARBA00023015"/>
    </source>
</evidence>
<dbReference type="InterPro" id="IPR018062">
    <property type="entry name" value="HTH_AraC-typ_CS"/>
</dbReference>
<dbReference type="SMART" id="SM00342">
    <property type="entry name" value="HTH_ARAC"/>
    <property type="match status" value="1"/>
</dbReference>
<evidence type="ECO:0000256" key="3">
    <source>
        <dbReference type="ARBA" id="ARBA00023163"/>
    </source>
</evidence>
<comment type="caution">
    <text evidence="5">The sequence shown here is derived from an EMBL/GenBank/DDBJ whole genome shotgun (WGS) entry which is preliminary data.</text>
</comment>
<evidence type="ECO:0000256" key="2">
    <source>
        <dbReference type="ARBA" id="ARBA00023125"/>
    </source>
</evidence>
<evidence type="ECO:0000259" key="4">
    <source>
        <dbReference type="PROSITE" id="PS01124"/>
    </source>
</evidence>
<organism evidence="5 6">
    <name type="scientific">Oceanobacillus arenosus</name>
    <dbReference type="NCBI Taxonomy" id="1229153"/>
    <lineage>
        <taxon>Bacteria</taxon>
        <taxon>Bacillati</taxon>
        <taxon>Bacillota</taxon>
        <taxon>Bacilli</taxon>
        <taxon>Bacillales</taxon>
        <taxon>Bacillaceae</taxon>
        <taxon>Oceanobacillus</taxon>
    </lineage>
</organism>
<gene>
    <name evidence="5" type="ORF">CWR48_03010</name>
</gene>
<name>A0A3D8Q1V4_9BACI</name>
<keyword evidence="6" id="KW-1185">Reference proteome</keyword>
<keyword evidence="3" id="KW-0804">Transcription</keyword>
<feature type="domain" description="HTH araC/xylS-type" evidence="4">
    <location>
        <begin position="153"/>
        <end position="251"/>
    </location>
</feature>
<dbReference type="Proteomes" id="UP000257143">
    <property type="component" value="Unassembled WGS sequence"/>
</dbReference>
<dbReference type="Gene3D" id="1.10.10.60">
    <property type="entry name" value="Homeodomain-like"/>
    <property type="match status" value="2"/>
</dbReference>
<dbReference type="OrthoDB" id="247151at2"/>
<reference evidence="6" key="1">
    <citation type="submission" date="2017-11" db="EMBL/GenBank/DDBJ databases">
        <authorList>
            <person name="Zhu W."/>
        </authorList>
    </citation>
    <scope>NUCLEOTIDE SEQUENCE [LARGE SCALE GENOMIC DNA]</scope>
    <source>
        <strain evidence="6">CAU 1183</strain>
    </source>
</reference>
<dbReference type="PANTHER" id="PTHR43280:SF28">
    <property type="entry name" value="HTH-TYPE TRANSCRIPTIONAL ACTIVATOR RHAS"/>
    <property type="match status" value="1"/>
</dbReference>
<protein>
    <recommendedName>
        <fullName evidence="4">HTH araC/xylS-type domain-containing protein</fullName>
    </recommendedName>
</protein>
<dbReference type="AlphaFoldDB" id="A0A3D8Q1V4"/>
<dbReference type="PRINTS" id="PR00032">
    <property type="entry name" value="HTHARAC"/>
</dbReference>
<dbReference type="SUPFAM" id="SSF46689">
    <property type="entry name" value="Homeodomain-like"/>
    <property type="match status" value="2"/>
</dbReference>
<dbReference type="PANTHER" id="PTHR43280">
    <property type="entry name" value="ARAC-FAMILY TRANSCRIPTIONAL REGULATOR"/>
    <property type="match status" value="1"/>
</dbReference>
<dbReference type="InterPro" id="IPR009057">
    <property type="entry name" value="Homeodomain-like_sf"/>
</dbReference>
<sequence>MEGEFEMEVQSHTNPEAQLNSKDLTPEFIRFQHKIRRELQRGIQQGDLDTVKEKGQLMFEILGKDELNILKRVENKVRAYKNIILSLNTLYSCEAENGGLSPFQTHLISEKYAIMIEQAENSSQFEEIHLKMLEEYTDPTIRITRSENLSIVERAEKYLELNFAEEISIEGIAWELHINPSHLMREFKKEKGTTISKYRNHKRIEKAKELMVSSNLSMTDISIMVGFRNSQYFSTLFKKIEGITPVEFKRIKKNN</sequence>
<dbReference type="Pfam" id="PF12833">
    <property type="entry name" value="HTH_18"/>
    <property type="match status" value="1"/>
</dbReference>
<keyword evidence="2" id="KW-0238">DNA-binding</keyword>
<dbReference type="PROSITE" id="PS00041">
    <property type="entry name" value="HTH_ARAC_FAMILY_1"/>
    <property type="match status" value="1"/>
</dbReference>
<dbReference type="GO" id="GO:0043565">
    <property type="term" value="F:sequence-specific DNA binding"/>
    <property type="evidence" value="ECO:0007669"/>
    <property type="project" value="InterPro"/>
</dbReference>